<evidence type="ECO:0000259" key="5">
    <source>
        <dbReference type="Pfam" id="PF18962"/>
    </source>
</evidence>
<evidence type="ECO:0000256" key="2">
    <source>
        <dbReference type="ARBA" id="ARBA00022737"/>
    </source>
</evidence>
<evidence type="ECO:0000256" key="4">
    <source>
        <dbReference type="SAM" id="SignalP"/>
    </source>
</evidence>
<evidence type="ECO:0000313" key="6">
    <source>
        <dbReference type="EMBL" id="MEM0517091.1"/>
    </source>
</evidence>
<evidence type="ECO:0000256" key="1">
    <source>
        <dbReference type="ARBA" id="ARBA00022729"/>
    </source>
</evidence>
<gene>
    <name evidence="7" type="ORF">VZD24_01450</name>
    <name evidence="6" type="ORF">VZD85_01910</name>
</gene>
<dbReference type="InterPro" id="IPR026444">
    <property type="entry name" value="Secre_tail"/>
</dbReference>
<protein>
    <submittedName>
        <fullName evidence="6">T9SS type A sorting domain-containing protein</fullName>
    </submittedName>
</protein>
<dbReference type="Proteomes" id="UP001390963">
    <property type="component" value="Unassembled WGS sequence"/>
</dbReference>
<dbReference type="Gene3D" id="2.130.10.130">
    <property type="entry name" value="Integrin alpha, N-terminal"/>
    <property type="match status" value="3"/>
</dbReference>
<organism evidence="6 8">
    <name type="scientific">Aequorivita flava</name>
    <dbReference type="NCBI Taxonomy" id="3114371"/>
    <lineage>
        <taxon>Bacteria</taxon>
        <taxon>Pseudomonadati</taxon>
        <taxon>Bacteroidota</taxon>
        <taxon>Flavobacteriia</taxon>
        <taxon>Flavobacteriales</taxon>
        <taxon>Flavobacteriaceae</taxon>
        <taxon>Aequorivita</taxon>
    </lineage>
</organism>
<dbReference type="Pfam" id="PF14312">
    <property type="entry name" value="FG-GAP_2"/>
    <property type="match status" value="6"/>
</dbReference>
<accession>A0AB35YP42</accession>
<dbReference type="SUPFAM" id="SSF69318">
    <property type="entry name" value="Integrin alpha N-terminal domain"/>
    <property type="match status" value="1"/>
</dbReference>
<dbReference type="AlphaFoldDB" id="A0AB35YP42"/>
<dbReference type="PANTHER" id="PTHR36220">
    <property type="entry name" value="UNNAMED PRODUCT"/>
    <property type="match status" value="1"/>
</dbReference>
<sequence length="497" mass="53606">MTKINITKSIFILFCLFGITTAKAQFTQTAKVVSTNRESRAEYGTSVAITENFAVVGASRETIASGAAYIYSKDSQGNWMNSQRLAADDPNQGAEFGGGVKITEDYLVVAAGRADVGGTQRAGALYVYDYQNNNWEFGTKLVASDMSNDAKLGMNPTSLDAEGNTIVVGAPGENGWVGSVYVFTKVAGNWSEAQKILSPTAPASDTFGIGVSISGDYLVIGANEVDGRKGAAYVYLKNSNGTWEYNQTLMASDAANDNFFGTSVSLSGDQLVVGAYGSNLEQGAAYVFEKDSQGAWVEVQKLNGNASTEGTQYGWSTDIQRDYIVVSAPHIFGLEAGEVYFYKRESSGTWVEDQVIQGSDTVAEDFYGWSVAMHENQLISGAPWEDHDENGGNEIDRAGSAYIFMNPSLLGVTDNDVLENNIAIYPNPVKDNFNIESLSKTISNLKVYSITGTLLREMKNVNANTLGLNISNYTNGVYFVNLTLDDGSTVVKKIIKH</sequence>
<evidence type="ECO:0000313" key="7">
    <source>
        <dbReference type="EMBL" id="MEM0572168.1"/>
    </source>
</evidence>
<proteinExistence type="predicted"/>
<dbReference type="EMBL" id="JAZBJM010000001">
    <property type="protein sequence ID" value="MEM0517091.1"/>
    <property type="molecule type" value="Genomic_DNA"/>
</dbReference>
<dbReference type="EMBL" id="JBANCF010000001">
    <property type="protein sequence ID" value="MEM0572168.1"/>
    <property type="molecule type" value="Genomic_DNA"/>
</dbReference>
<keyword evidence="3" id="KW-0325">Glycoprotein</keyword>
<feature type="domain" description="Secretion system C-terminal sorting" evidence="5">
    <location>
        <begin position="424"/>
        <end position="495"/>
    </location>
</feature>
<evidence type="ECO:0000256" key="3">
    <source>
        <dbReference type="ARBA" id="ARBA00023180"/>
    </source>
</evidence>
<comment type="caution">
    <text evidence="6">The sequence shown here is derived from an EMBL/GenBank/DDBJ whole genome shotgun (WGS) entry which is preliminary data.</text>
</comment>
<keyword evidence="1 4" id="KW-0732">Signal</keyword>
<dbReference type="InterPro" id="IPR013517">
    <property type="entry name" value="FG-GAP"/>
</dbReference>
<feature type="chain" id="PRO_5044349426" evidence="4">
    <location>
        <begin position="25"/>
        <end position="497"/>
    </location>
</feature>
<dbReference type="PROSITE" id="PS51470">
    <property type="entry name" value="FG_GAP"/>
    <property type="match status" value="1"/>
</dbReference>
<feature type="signal peptide" evidence="4">
    <location>
        <begin position="1"/>
        <end position="24"/>
    </location>
</feature>
<reference evidence="6 9" key="1">
    <citation type="submission" date="2024-01" db="EMBL/GenBank/DDBJ databases">
        <title>Aequorivita flavus sp. nov., isolated from deep-sea sediment.</title>
        <authorList>
            <person name="Chen X."/>
        </authorList>
    </citation>
    <scope>NUCLEOTIDE SEQUENCE</scope>
    <source>
        <strain evidence="6">MCCC 1A16923</strain>
        <strain evidence="7 9">MCCC 1A16935</strain>
    </source>
</reference>
<dbReference type="Pfam" id="PF18962">
    <property type="entry name" value="Por_Secre_tail"/>
    <property type="match status" value="1"/>
</dbReference>
<keyword evidence="9" id="KW-1185">Reference proteome</keyword>
<dbReference type="RefSeq" id="WP_342686527.1">
    <property type="nucleotide sequence ID" value="NZ_JAZBJM010000001.1"/>
</dbReference>
<dbReference type="InterPro" id="IPR028994">
    <property type="entry name" value="Integrin_alpha_N"/>
</dbReference>
<name>A0AB35YP42_9FLAO</name>
<keyword evidence="2" id="KW-0677">Repeat</keyword>
<dbReference type="NCBIfam" id="TIGR04183">
    <property type="entry name" value="Por_Secre_tail"/>
    <property type="match status" value="1"/>
</dbReference>
<evidence type="ECO:0000313" key="9">
    <source>
        <dbReference type="Proteomes" id="UP001390963"/>
    </source>
</evidence>
<evidence type="ECO:0000313" key="8">
    <source>
        <dbReference type="Proteomes" id="UP001388259"/>
    </source>
</evidence>
<dbReference type="Proteomes" id="UP001388259">
    <property type="component" value="Unassembled WGS sequence"/>
</dbReference>
<dbReference type="PANTHER" id="PTHR36220:SF1">
    <property type="entry name" value="GAMMA TUBULIN COMPLEX COMPONENT C-TERMINAL DOMAIN-CONTAINING PROTEIN"/>
    <property type="match status" value="1"/>
</dbReference>
<dbReference type="InterPro" id="IPR013519">
    <property type="entry name" value="Int_alpha_beta-p"/>
</dbReference>